<dbReference type="Proteomes" id="UP000070700">
    <property type="component" value="Unassembled WGS sequence"/>
</dbReference>
<feature type="non-terminal residue" evidence="7">
    <location>
        <position position="224"/>
    </location>
</feature>
<evidence type="ECO:0000256" key="2">
    <source>
        <dbReference type="ARBA" id="ARBA00007456"/>
    </source>
</evidence>
<dbReference type="Gene3D" id="2.60.120.10">
    <property type="entry name" value="Jelly Rolls"/>
    <property type="match status" value="1"/>
</dbReference>
<keyword evidence="5" id="KW-0464">Manganese</keyword>
<dbReference type="CDD" id="cd02241">
    <property type="entry name" value="cupin_OxOx"/>
    <property type="match status" value="1"/>
</dbReference>
<dbReference type="KEGG" id="psco:LY89DRAFT_563209"/>
<gene>
    <name evidence="7" type="ORF">LY89DRAFT_563209</name>
</gene>
<keyword evidence="8" id="KW-1185">Reference proteome</keyword>
<dbReference type="SUPFAM" id="SSF51182">
    <property type="entry name" value="RmlC-like cupins"/>
    <property type="match status" value="1"/>
</dbReference>
<keyword evidence="4" id="KW-0479">Metal-binding</keyword>
<dbReference type="PANTHER" id="PTHR31238">
    <property type="entry name" value="GERMIN-LIKE PROTEIN SUBFAMILY 3 MEMBER 3"/>
    <property type="match status" value="1"/>
</dbReference>
<accession>A0A132BA59</accession>
<proteinExistence type="inferred from homology"/>
<keyword evidence="3" id="KW-0964">Secreted</keyword>
<evidence type="ECO:0000256" key="1">
    <source>
        <dbReference type="ARBA" id="ARBA00004613"/>
    </source>
</evidence>
<dbReference type="AlphaFoldDB" id="A0A132BA59"/>
<dbReference type="OrthoDB" id="1921208at2759"/>
<evidence type="ECO:0000256" key="5">
    <source>
        <dbReference type="ARBA" id="ARBA00023211"/>
    </source>
</evidence>
<dbReference type="InParanoid" id="A0A132BA59"/>
<evidence type="ECO:0000313" key="7">
    <source>
        <dbReference type="EMBL" id="KUJ08754.1"/>
    </source>
</evidence>
<evidence type="ECO:0000259" key="6">
    <source>
        <dbReference type="SMART" id="SM00835"/>
    </source>
</evidence>
<reference evidence="7 8" key="1">
    <citation type="submission" date="2015-10" db="EMBL/GenBank/DDBJ databases">
        <title>Full genome of DAOMC 229536 Phialocephala scopiformis, a fungal endophyte of spruce producing the potent anti-insectan compound rugulosin.</title>
        <authorList>
            <consortium name="DOE Joint Genome Institute"/>
            <person name="Walker A.K."/>
            <person name="Frasz S.L."/>
            <person name="Seifert K.A."/>
            <person name="Miller J.D."/>
            <person name="Mondo S.J."/>
            <person name="Labutti K."/>
            <person name="Lipzen A."/>
            <person name="Dockter R."/>
            <person name="Kennedy M."/>
            <person name="Grigoriev I.V."/>
            <person name="Spatafora J.W."/>
        </authorList>
    </citation>
    <scope>NUCLEOTIDE SEQUENCE [LARGE SCALE GENOMIC DNA]</scope>
    <source>
        <strain evidence="7 8">CBS 120377</strain>
    </source>
</reference>
<feature type="domain" description="Cupin type-1" evidence="6">
    <location>
        <begin position="38"/>
        <end position="200"/>
    </location>
</feature>
<dbReference type="EMBL" id="KQ947434">
    <property type="protein sequence ID" value="KUJ08754.1"/>
    <property type="molecule type" value="Genomic_DNA"/>
</dbReference>
<dbReference type="InterPro" id="IPR001929">
    <property type="entry name" value="Germin"/>
</dbReference>
<comment type="similarity">
    <text evidence="2">Belongs to the germin family.</text>
</comment>
<protein>
    <submittedName>
        <fullName evidence="7">RmlC-like cupin</fullName>
    </submittedName>
</protein>
<dbReference type="InterPro" id="IPR006045">
    <property type="entry name" value="Cupin_1"/>
</dbReference>
<sequence length="224" mass="23797">AEIKAIQEALILAPSEIDRENILFTNPPDATNITFQFVNVTHRAPTGGEIVLNSVDNFPALIGTKVSAAIGFVDACGLNVPHSHPRANEFLTVVDGTLIGGLMLEEIPDNTGVINATLNGTIPIPMVTATLTNFTRMLFPQGQVHFQFNPTCEPAVFAAAFDNNDSGRIQIANTFFSVGFDDVLETAVGNSESLGAAQLDALKGHIPDAFAELMNDCAKMCGIP</sequence>
<dbReference type="SMART" id="SM00835">
    <property type="entry name" value="Cupin_1"/>
    <property type="match status" value="1"/>
</dbReference>
<comment type="subcellular location">
    <subcellularLocation>
        <location evidence="1">Secreted</location>
    </subcellularLocation>
</comment>
<dbReference type="GO" id="GO:0005576">
    <property type="term" value="C:extracellular region"/>
    <property type="evidence" value="ECO:0007669"/>
    <property type="project" value="UniProtKB-SubCell"/>
</dbReference>
<feature type="non-terminal residue" evidence="7">
    <location>
        <position position="1"/>
    </location>
</feature>
<organism evidence="7 8">
    <name type="scientific">Mollisia scopiformis</name>
    <name type="common">Conifer needle endophyte fungus</name>
    <name type="synonym">Phialocephala scopiformis</name>
    <dbReference type="NCBI Taxonomy" id="149040"/>
    <lineage>
        <taxon>Eukaryota</taxon>
        <taxon>Fungi</taxon>
        <taxon>Dikarya</taxon>
        <taxon>Ascomycota</taxon>
        <taxon>Pezizomycotina</taxon>
        <taxon>Leotiomycetes</taxon>
        <taxon>Helotiales</taxon>
        <taxon>Mollisiaceae</taxon>
        <taxon>Mollisia</taxon>
    </lineage>
</organism>
<evidence type="ECO:0000256" key="4">
    <source>
        <dbReference type="ARBA" id="ARBA00022723"/>
    </source>
</evidence>
<dbReference type="GO" id="GO:0030145">
    <property type="term" value="F:manganese ion binding"/>
    <property type="evidence" value="ECO:0007669"/>
    <property type="project" value="InterPro"/>
</dbReference>
<name>A0A132BA59_MOLSC</name>
<dbReference type="GeneID" id="28818218"/>
<evidence type="ECO:0000256" key="3">
    <source>
        <dbReference type="ARBA" id="ARBA00022525"/>
    </source>
</evidence>
<evidence type="ECO:0000313" key="8">
    <source>
        <dbReference type="Proteomes" id="UP000070700"/>
    </source>
</evidence>
<dbReference type="Pfam" id="PF00190">
    <property type="entry name" value="Cupin_1"/>
    <property type="match status" value="1"/>
</dbReference>
<dbReference type="InterPro" id="IPR014710">
    <property type="entry name" value="RmlC-like_jellyroll"/>
</dbReference>
<dbReference type="InterPro" id="IPR011051">
    <property type="entry name" value="RmlC_Cupin_sf"/>
</dbReference>
<dbReference type="RefSeq" id="XP_018063109.1">
    <property type="nucleotide sequence ID" value="XM_018208492.1"/>
</dbReference>